<accession>A0ABP5J5Z4</accession>
<dbReference type="Pfam" id="PF14155">
    <property type="entry name" value="DUF4307"/>
    <property type="match status" value="1"/>
</dbReference>
<evidence type="ECO:0008006" key="4">
    <source>
        <dbReference type="Google" id="ProtNLM"/>
    </source>
</evidence>
<sequence>MTTDLADRYGAPAPWRRPVTITLAVALAVVGLGWLGWTAWFHSTPAVTSDLVTFEVTSDYEVAARLDVRLDDGVDASCRLRALAEDKTAVGELEFSPAAGVNEVVIRTERRATSVEKLGCTAPDQPRPR</sequence>
<protein>
    <recommendedName>
        <fullName evidence="4">DUF4307 domain-containing protein</fullName>
    </recommendedName>
</protein>
<proteinExistence type="predicted"/>
<evidence type="ECO:0000313" key="2">
    <source>
        <dbReference type="EMBL" id="GAA2110997.1"/>
    </source>
</evidence>
<name>A0ABP5J5Z4_9ACTN</name>
<evidence type="ECO:0000313" key="3">
    <source>
        <dbReference type="Proteomes" id="UP001501161"/>
    </source>
</evidence>
<keyword evidence="1" id="KW-0812">Transmembrane</keyword>
<keyword evidence="1" id="KW-1133">Transmembrane helix</keyword>
<comment type="caution">
    <text evidence="2">The sequence shown here is derived from an EMBL/GenBank/DDBJ whole genome shotgun (WGS) entry which is preliminary data.</text>
</comment>
<organism evidence="2 3">
    <name type="scientific">Nocardioides furvisabuli</name>
    <dbReference type="NCBI Taxonomy" id="375542"/>
    <lineage>
        <taxon>Bacteria</taxon>
        <taxon>Bacillati</taxon>
        <taxon>Actinomycetota</taxon>
        <taxon>Actinomycetes</taxon>
        <taxon>Propionibacteriales</taxon>
        <taxon>Nocardioidaceae</taxon>
        <taxon>Nocardioides</taxon>
    </lineage>
</organism>
<dbReference type="EMBL" id="BAAAMQ010000013">
    <property type="protein sequence ID" value="GAA2110997.1"/>
    <property type="molecule type" value="Genomic_DNA"/>
</dbReference>
<keyword evidence="1" id="KW-0472">Membrane</keyword>
<dbReference type="Proteomes" id="UP001501161">
    <property type="component" value="Unassembled WGS sequence"/>
</dbReference>
<dbReference type="InterPro" id="IPR025443">
    <property type="entry name" value="DUF4307"/>
</dbReference>
<evidence type="ECO:0000256" key="1">
    <source>
        <dbReference type="SAM" id="Phobius"/>
    </source>
</evidence>
<gene>
    <name evidence="2" type="ORF">GCM10009726_26820</name>
</gene>
<reference evidence="3" key="1">
    <citation type="journal article" date="2019" name="Int. J. Syst. Evol. Microbiol.">
        <title>The Global Catalogue of Microorganisms (GCM) 10K type strain sequencing project: providing services to taxonomists for standard genome sequencing and annotation.</title>
        <authorList>
            <consortium name="The Broad Institute Genomics Platform"/>
            <consortium name="The Broad Institute Genome Sequencing Center for Infectious Disease"/>
            <person name="Wu L."/>
            <person name="Ma J."/>
        </authorList>
    </citation>
    <scope>NUCLEOTIDE SEQUENCE [LARGE SCALE GENOMIC DNA]</scope>
    <source>
        <strain evidence="3">JCM 13813</strain>
    </source>
</reference>
<dbReference type="RefSeq" id="WP_231252488.1">
    <property type="nucleotide sequence ID" value="NZ_BAAAMQ010000013.1"/>
</dbReference>
<keyword evidence="3" id="KW-1185">Reference proteome</keyword>
<feature type="transmembrane region" description="Helical" evidence="1">
    <location>
        <begin position="21"/>
        <end position="40"/>
    </location>
</feature>